<dbReference type="InterPro" id="IPR050847">
    <property type="entry name" value="SASP_DNA-binding"/>
</dbReference>
<comment type="function">
    <text evidence="1">SASP are bound to spore DNA. They are double-stranded DNA-binding proteins that cause DNA to change to an a-like conformation. They protect the DNA backbone from chemical and enzymatic cleavage and are thus involved in dormant spore's high resistance to UV light.</text>
</comment>
<dbReference type="PANTHER" id="PTHR36107">
    <property type="entry name" value="SMALL, ACID-SOLUBLE SPORE PROTEIN A"/>
    <property type="match status" value="1"/>
</dbReference>
<proteinExistence type="predicted"/>
<evidence type="ECO:0000256" key="1">
    <source>
        <dbReference type="ARBA" id="ARBA00003863"/>
    </source>
</evidence>
<dbReference type="RefSeq" id="WP_309868395.1">
    <property type="nucleotide sequence ID" value="NZ_JAVDQG010000009.1"/>
</dbReference>
<feature type="compositionally biased region" description="Basic and acidic residues" evidence="2">
    <location>
        <begin position="52"/>
        <end position="67"/>
    </location>
</feature>
<evidence type="ECO:0000313" key="3">
    <source>
        <dbReference type="EMBL" id="MDR6227381.1"/>
    </source>
</evidence>
<gene>
    <name evidence="3" type="ORF">JOE21_003396</name>
</gene>
<dbReference type="EMBL" id="JAVDQG010000009">
    <property type="protein sequence ID" value="MDR6227381.1"/>
    <property type="molecule type" value="Genomic_DNA"/>
</dbReference>
<dbReference type="PANTHER" id="PTHR36107:SF1">
    <property type="entry name" value="SMALL, ACID-SOLUBLE SPORE PROTEIN A"/>
    <property type="match status" value="1"/>
</dbReference>
<organism evidence="3 4">
    <name type="scientific">Desmospora profundinema</name>
    <dbReference type="NCBI Taxonomy" id="1571184"/>
    <lineage>
        <taxon>Bacteria</taxon>
        <taxon>Bacillati</taxon>
        <taxon>Bacillota</taxon>
        <taxon>Bacilli</taxon>
        <taxon>Bacillales</taxon>
        <taxon>Thermoactinomycetaceae</taxon>
        <taxon>Desmospora</taxon>
    </lineage>
</organism>
<accession>A0ABU1IRG3</accession>
<dbReference type="Gene3D" id="6.10.10.80">
    <property type="entry name" value="Small, acid-soluble spore protein, alpha/beta type-like"/>
    <property type="match status" value="1"/>
</dbReference>
<dbReference type="Proteomes" id="UP001185012">
    <property type="component" value="Unassembled WGS sequence"/>
</dbReference>
<reference evidence="3 4" key="1">
    <citation type="submission" date="2023-07" db="EMBL/GenBank/DDBJ databases">
        <title>Genomic Encyclopedia of Type Strains, Phase IV (KMG-IV): sequencing the most valuable type-strain genomes for metagenomic binning, comparative biology and taxonomic classification.</title>
        <authorList>
            <person name="Goeker M."/>
        </authorList>
    </citation>
    <scope>NUCLEOTIDE SEQUENCE [LARGE SCALE GENOMIC DNA]</scope>
    <source>
        <strain evidence="3 4">DSM 45903</strain>
    </source>
</reference>
<dbReference type="Pfam" id="PF00269">
    <property type="entry name" value="SASP"/>
    <property type="match status" value="1"/>
</dbReference>
<comment type="caution">
    <text evidence="3">The sequence shown here is derived from an EMBL/GenBank/DDBJ whole genome shotgun (WGS) entry which is preliminary data.</text>
</comment>
<protein>
    <recommendedName>
        <fullName evidence="5">Small acid-soluble spore protein</fullName>
    </recommendedName>
</protein>
<keyword evidence="4" id="KW-1185">Reference proteome</keyword>
<evidence type="ECO:0000313" key="4">
    <source>
        <dbReference type="Proteomes" id="UP001185012"/>
    </source>
</evidence>
<evidence type="ECO:0008006" key="5">
    <source>
        <dbReference type="Google" id="ProtNLM"/>
    </source>
</evidence>
<sequence length="94" mass="10547">MARRRRNRLLVPEAREGMERLKRQVMARQTGETGAGTEQMKTEMARRLGVPYRKDGANGDLKAEEAGRLGGPVGGQMVKELIRMAQEELANKPR</sequence>
<evidence type="ECO:0000256" key="2">
    <source>
        <dbReference type="SAM" id="MobiDB-lite"/>
    </source>
</evidence>
<name>A0ABU1IRG3_9BACL</name>
<dbReference type="InterPro" id="IPR001448">
    <property type="entry name" value="SASP_alpha/beta-type"/>
</dbReference>
<feature type="region of interest" description="Disordered" evidence="2">
    <location>
        <begin position="52"/>
        <end position="73"/>
    </location>
</feature>
<dbReference type="InterPro" id="IPR038300">
    <property type="entry name" value="SASP_sf_alpha/beta"/>
</dbReference>